<sequence>MTKRYHGLKRRSRIFAAAPAGLRTWTCAAAAGLFLVAAQAPAAQTQPALPIAPAKIDETVARAMEAFQVPGMAVGIVKDGKLVYAKGYGVREAGKRGAVDTDTLFQIGSNTKAFTSAALAILVDEGKIGWNDKVIDHLPDFRMYDPYVTREFTIRDLLTHRSGLGLGAGDLMFWPSTDFSREEIMRGLRHLKPVSSFRTKFDYDNVMFMVAGQIIPAVTGQSWEDFVKARILDPLRMRPCAPTYGQIADRSNFASPHVVVEGKLRPVEVVSIDQVGPAGTINCNIDGMSKWLMTQLAGGKAPNGKQVFSTQRRDEMWSMNTVLPVGGPVAAMNRTHFAGYALGWGVQDVFGYKKVAHTGGVLGTVTWVAMIPELNLGVLVFTNQQSGAAMDTVGNQILDAYLGAPKRDWVAMAIAQNQQRGNEVDAVEQEVARIAASAGPPSLPLDAYAGRYNDPWRGDATIRREGDRLVLKFSRTKHLEGPLTPYRGNIFIVRWNDRSMEADAFVRFEEGFGGKVEGMTMQAISARTDFSFDFQDLDFKKVN</sequence>
<organism evidence="4 5">
    <name type="scientific">Sphingosinicella rhizophila</name>
    <dbReference type="NCBI Taxonomy" id="3050082"/>
    <lineage>
        <taxon>Bacteria</taxon>
        <taxon>Pseudomonadati</taxon>
        <taxon>Pseudomonadota</taxon>
        <taxon>Alphaproteobacteria</taxon>
        <taxon>Sphingomonadales</taxon>
        <taxon>Sphingosinicellaceae</taxon>
        <taxon>Sphingosinicella</taxon>
    </lineage>
</organism>
<dbReference type="Pfam" id="PF11954">
    <property type="entry name" value="DUF3471"/>
    <property type="match status" value="1"/>
</dbReference>
<dbReference type="InterPro" id="IPR012338">
    <property type="entry name" value="Beta-lactam/transpept-like"/>
</dbReference>
<dbReference type="SUPFAM" id="SSF56601">
    <property type="entry name" value="beta-lactamase/transpeptidase-like"/>
    <property type="match status" value="1"/>
</dbReference>
<protein>
    <submittedName>
        <fullName evidence="4">Serine hydrolase</fullName>
    </submittedName>
</protein>
<dbReference type="Gene3D" id="3.40.710.10">
    <property type="entry name" value="DD-peptidase/beta-lactamase superfamily"/>
    <property type="match status" value="1"/>
</dbReference>
<name>A0ABU3Q8I5_9SPHN</name>
<dbReference type="GO" id="GO:0016787">
    <property type="term" value="F:hydrolase activity"/>
    <property type="evidence" value="ECO:0007669"/>
    <property type="project" value="UniProtKB-KW"/>
</dbReference>
<accession>A0ABU3Q8I5</accession>
<dbReference type="Proteomes" id="UP001259572">
    <property type="component" value="Unassembled WGS sequence"/>
</dbReference>
<dbReference type="InterPro" id="IPR001466">
    <property type="entry name" value="Beta-lactam-related"/>
</dbReference>
<evidence type="ECO:0000256" key="1">
    <source>
        <dbReference type="SAM" id="SignalP"/>
    </source>
</evidence>
<dbReference type="InterPro" id="IPR021860">
    <property type="entry name" value="Peptidase_S12_Pab87-rel_C"/>
</dbReference>
<dbReference type="Pfam" id="PF00144">
    <property type="entry name" value="Beta-lactamase"/>
    <property type="match status" value="1"/>
</dbReference>
<dbReference type="Gene3D" id="2.40.128.600">
    <property type="match status" value="1"/>
</dbReference>
<dbReference type="EMBL" id="JAVUPU010000005">
    <property type="protein sequence ID" value="MDT9599718.1"/>
    <property type="molecule type" value="Genomic_DNA"/>
</dbReference>
<keyword evidence="4" id="KW-0378">Hydrolase</keyword>
<feature type="signal peptide" evidence="1">
    <location>
        <begin position="1"/>
        <end position="42"/>
    </location>
</feature>
<evidence type="ECO:0000259" key="3">
    <source>
        <dbReference type="Pfam" id="PF11954"/>
    </source>
</evidence>
<feature type="domain" description="Peptidase S12 Pab87-related C-terminal" evidence="3">
    <location>
        <begin position="439"/>
        <end position="541"/>
    </location>
</feature>
<evidence type="ECO:0000313" key="4">
    <source>
        <dbReference type="EMBL" id="MDT9599718.1"/>
    </source>
</evidence>
<comment type="caution">
    <text evidence="4">The sequence shown here is derived from an EMBL/GenBank/DDBJ whole genome shotgun (WGS) entry which is preliminary data.</text>
</comment>
<dbReference type="InterPro" id="IPR050491">
    <property type="entry name" value="AmpC-like"/>
</dbReference>
<dbReference type="RefSeq" id="WP_315726805.1">
    <property type="nucleotide sequence ID" value="NZ_JAVUPU010000005.1"/>
</dbReference>
<reference evidence="4 5" key="1">
    <citation type="submission" date="2023-05" db="EMBL/GenBank/DDBJ databases">
        <authorList>
            <person name="Guo Y."/>
        </authorList>
    </citation>
    <scope>NUCLEOTIDE SEQUENCE [LARGE SCALE GENOMIC DNA]</scope>
    <source>
        <strain evidence="4 5">GR2756</strain>
    </source>
</reference>
<keyword evidence="1" id="KW-0732">Signal</keyword>
<gene>
    <name evidence="4" type="ORF">RQX22_12220</name>
</gene>
<evidence type="ECO:0000259" key="2">
    <source>
        <dbReference type="Pfam" id="PF00144"/>
    </source>
</evidence>
<dbReference type="PANTHER" id="PTHR46825">
    <property type="entry name" value="D-ALANYL-D-ALANINE-CARBOXYPEPTIDASE/ENDOPEPTIDASE AMPH"/>
    <property type="match status" value="1"/>
</dbReference>
<evidence type="ECO:0000313" key="5">
    <source>
        <dbReference type="Proteomes" id="UP001259572"/>
    </source>
</evidence>
<feature type="chain" id="PRO_5045411111" evidence="1">
    <location>
        <begin position="43"/>
        <end position="543"/>
    </location>
</feature>
<feature type="domain" description="Beta-lactamase-related" evidence="2">
    <location>
        <begin position="56"/>
        <end position="395"/>
    </location>
</feature>
<dbReference type="PANTHER" id="PTHR46825:SF15">
    <property type="entry name" value="BETA-LACTAMASE-RELATED DOMAIN-CONTAINING PROTEIN"/>
    <property type="match status" value="1"/>
</dbReference>
<proteinExistence type="predicted"/>
<keyword evidence="5" id="KW-1185">Reference proteome</keyword>